<protein>
    <submittedName>
        <fullName evidence="1">Uncharacterized protein</fullName>
    </submittedName>
</protein>
<accession>A0ABT0W9I2</accession>
<dbReference type="EMBL" id="JAMQCR010000001">
    <property type="protein sequence ID" value="MCM2532982.1"/>
    <property type="molecule type" value="Genomic_DNA"/>
</dbReference>
<organism evidence="1 2">
    <name type="scientific">Neobacillus pocheonensis</name>
    <dbReference type="NCBI Taxonomy" id="363869"/>
    <lineage>
        <taxon>Bacteria</taxon>
        <taxon>Bacillati</taxon>
        <taxon>Bacillota</taxon>
        <taxon>Bacilli</taxon>
        <taxon>Bacillales</taxon>
        <taxon>Bacillaceae</taxon>
        <taxon>Neobacillus</taxon>
    </lineage>
</organism>
<proteinExistence type="predicted"/>
<comment type="caution">
    <text evidence="1">The sequence shown here is derived from an EMBL/GenBank/DDBJ whole genome shotgun (WGS) entry which is preliminary data.</text>
</comment>
<dbReference type="Proteomes" id="UP001523262">
    <property type="component" value="Unassembled WGS sequence"/>
</dbReference>
<sequence>MQHEQIHFDNSFILVEPHTSLIHIKNKLLEYDFVVVSGGTNYIIASSECSLVALDNDSLPVINWIEKVNWLSSTVSTIVELSTSKIDWIRQS</sequence>
<name>A0ABT0W9I2_9BACI</name>
<reference evidence="1 2" key="1">
    <citation type="submission" date="2022-06" db="EMBL/GenBank/DDBJ databases">
        <authorList>
            <person name="Jeon C.O."/>
        </authorList>
    </citation>
    <scope>NUCLEOTIDE SEQUENCE [LARGE SCALE GENOMIC DNA]</scope>
    <source>
        <strain evidence="1 2">KCTC 13943</strain>
    </source>
</reference>
<evidence type="ECO:0000313" key="2">
    <source>
        <dbReference type="Proteomes" id="UP001523262"/>
    </source>
</evidence>
<keyword evidence="2" id="KW-1185">Reference proteome</keyword>
<gene>
    <name evidence="1" type="ORF">NDK43_12010</name>
</gene>
<evidence type="ECO:0000313" key="1">
    <source>
        <dbReference type="EMBL" id="MCM2532982.1"/>
    </source>
</evidence>